<proteinExistence type="predicted"/>
<protein>
    <submittedName>
        <fullName evidence="2">DUF2306 domain-containing protein</fullName>
    </submittedName>
</protein>
<feature type="transmembrane region" description="Helical" evidence="1">
    <location>
        <begin position="37"/>
        <end position="59"/>
    </location>
</feature>
<accession>A0ABW1KMI4</accession>
<evidence type="ECO:0000313" key="3">
    <source>
        <dbReference type="Proteomes" id="UP001596203"/>
    </source>
</evidence>
<keyword evidence="3" id="KW-1185">Reference proteome</keyword>
<keyword evidence="1" id="KW-0812">Transmembrane</keyword>
<dbReference type="Proteomes" id="UP001596203">
    <property type="component" value="Unassembled WGS sequence"/>
</dbReference>
<dbReference type="RefSeq" id="WP_377432648.1">
    <property type="nucleotide sequence ID" value="NZ_JBHSPR010000068.1"/>
</dbReference>
<name>A0ABW1KMI4_9ACTN</name>
<keyword evidence="1" id="KW-0472">Membrane</keyword>
<gene>
    <name evidence="2" type="ORF">ACFP2T_42585</name>
</gene>
<evidence type="ECO:0000313" key="2">
    <source>
        <dbReference type="EMBL" id="MFC6022830.1"/>
    </source>
</evidence>
<comment type="caution">
    <text evidence="2">The sequence shown here is derived from an EMBL/GenBank/DDBJ whole genome shotgun (WGS) entry which is preliminary data.</text>
</comment>
<feature type="transmembrane region" description="Helical" evidence="1">
    <location>
        <begin position="71"/>
        <end position="96"/>
    </location>
</feature>
<organism evidence="2 3">
    <name type="scientific">Plantactinospora solaniradicis</name>
    <dbReference type="NCBI Taxonomy" id="1723736"/>
    <lineage>
        <taxon>Bacteria</taxon>
        <taxon>Bacillati</taxon>
        <taxon>Actinomycetota</taxon>
        <taxon>Actinomycetes</taxon>
        <taxon>Micromonosporales</taxon>
        <taxon>Micromonosporaceae</taxon>
        <taxon>Plantactinospora</taxon>
    </lineage>
</organism>
<keyword evidence="1" id="KW-1133">Transmembrane helix</keyword>
<sequence length="119" mass="13587">MSNVLLALLWLACTVTGYRMARQRRFVDHRRWMIRSFALTASIITNRIYGAITAVVLWPQLSTTFGGDEDALVRTVATIGAWSGWVIALLVAQWWLERGDMARRRAAAQRANRPVRTNR</sequence>
<reference evidence="3" key="1">
    <citation type="journal article" date="2019" name="Int. J. Syst. Evol. Microbiol.">
        <title>The Global Catalogue of Microorganisms (GCM) 10K type strain sequencing project: providing services to taxonomists for standard genome sequencing and annotation.</title>
        <authorList>
            <consortium name="The Broad Institute Genomics Platform"/>
            <consortium name="The Broad Institute Genome Sequencing Center for Infectious Disease"/>
            <person name="Wu L."/>
            <person name="Ma J."/>
        </authorList>
    </citation>
    <scope>NUCLEOTIDE SEQUENCE [LARGE SCALE GENOMIC DNA]</scope>
    <source>
        <strain evidence="3">ZS-35-S2</strain>
    </source>
</reference>
<dbReference type="InterPro" id="IPR018750">
    <property type="entry name" value="DUF2306_membrane"/>
</dbReference>
<evidence type="ECO:0000256" key="1">
    <source>
        <dbReference type="SAM" id="Phobius"/>
    </source>
</evidence>
<dbReference type="EMBL" id="JBHSPR010000068">
    <property type="protein sequence ID" value="MFC6022830.1"/>
    <property type="molecule type" value="Genomic_DNA"/>
</dbReference>
<dbReference type="Pfam" id="PF10067">
    <property type="entry name" value="DUF2306"/>
    <property type="match status" value="1"/>
</dbReference>